<sequence>MSWLQERAFFKCIVLLVLFFAICTNAETAGFLEETSSSSQAPRLASSELESSCEMRPLQDSICCLDATFGENLEAHDLLNNLLQNVSGPNYEVFGVPQYLYNSTKSLQVGSKFICDVPLGAEGVPGVGCQKCLQHIVDEIAGGMLSQNGRCRNALAMRFGYIYEPDTPWGEDTTWCHLDYWLKASTPASKLGFRFAVEMYRLNLKKEEGCSLRSQRIRLTPSVSKSVKDLSNINSYFLIDFQHKESLSA</sequence>
<feature type="chain" id="PRO_5008051812" description="Gnk2-homologous domain-containing protein" evidence="1">
    <location>
        <begin position="27"/>
        <end position="249"/>
    </location>
</feature>
<protein>
    <recommendedName>
        <fullName evidence="4">Gnk2-homologous domain-containing protein</fullName>
    </recommendedName>
</protein>
<accession>A0A176VJ16</accession>
<reference evidence="2" key="1">
    <citation type="submission" date="2016-03" db="EMBL/GenBank/DDBJ databases">
        <title>Mechanisms controlling the formation of the plant cell surface in tip-growing cells are functionally conserved among land plants.</title>
        <authorList>
            <person name="Honkanen S."/>
            <person name="Jones V.A."/>
            <person name="Morieri G."/>
            <person name="Champion C."/>
            <person name="Hetherington A.J."/>
            <person name="Kelly S."/>
            <person name="Saint-Marcoux D."/>
            <person name="Proust H."/>
            <person name="Prescott H."/>
            <person name="Dolan L."/>
        </authorList>
    </citation>
    <scope>NUCLEOTIDE SEQUENCE [LARGE SCALE GENOMIC DNA]</scope>
    <source>
        <tissue evidence="2">Whole gametophyte</tissue>
    </source>
</reference>
<gene>
    <name evidence="2" type="ORF">AXG93_3256s1510</name>
</gene>
<keyword evidence="3" id="KW-1185">Reference proteome</keyword>
<dbReference type="EMBL" id="LVLJ01003561">
    <property type="protein sequence ID" value="OAE20904.1"/>
    <property type="molecule type" value="Genomic_DNA"/>
</dbReference>
<evidence type="ECO:0000256" key="1">
    <source>
        <dbReference type="SAM" id="SignalP"/>
    </source>
</evidence>
<organism evidence="2 3">
    <name type="scientific">Marchantia polymorpha subsp. ruderalis</name>
    <dbReference type="NCBI Taxonomy" id="1480154"/>
    <lineage>
        <taxon>Eukaryota</taxon>
        <taxon>Viridiplantae</taxon>
        <taxon>Streptophyta</taxon>
        <taxon>Embryophyta</taxon>
        <taxon>Marchantiophyta</taxon>
        <taxon>Marchantiopsida</taxon>
        <taxon>Marchantiidae</taxon>
        <taxon>Marchantiales</taxon>
        <taxon>Marchantiaceae</taxon>
        <taxon>Marchantia</taxon>
    </lineage>
</organism>
<dbReference type="AlphaFoldDB" id="A0A176VJ16"/>
<feature type="signal peptide" evidence="1">
    <location>
        <begin position="1"/>
        <end position="26"/>
    </location>
</feature>
<evidence type="ECO:0000313" key="3">
    <source>
        <dbReference type="Proteomes" id="UP000077202"/>
    </source>
</evidence>
<proteinExistence type="predicted"/>
<evidence type="ECO:0000313" key="2">
    <source>
        <dbReference type="EMBL" id="OAE20904.1"/>
    </source>
</evidence>
<comment type="caution">
    <text evidence="2">The sequence shown here is derived from an EMBL/GenBank/DDBJ whole genome shotgun (WGS) entry which is preliminary data.</text>
</comment>
<evidence type="ECO:0008006" key="4">
    <source>
        <dbReference type="Google" id="ProtNLM"/>
    </source>
</evidence>
<dbReference type="Proteomes" id="UP000077202">
    <property type="component" value="Unassembled WGS sequence"/>
</dbReference>
<keyword evidence="1" id="KW-0732">Signal</keyword>
<name>A0A176VJ16_MARPO</name>